<accession>A0AAW1YBL6</accession>
<keyword evidence="4" id="KW-1185">Reference proteome</keyword>
<dbReference type="Gene3D" id="1.25.10.10">
    <property type="entry name" value="Leucine-rich Repeat Variant"/>
    <property type="match status" value="1"/>
</dbReference>
<dbReference type="SUPFAM" id="SSF48371">
    <property type="entry name" value="ARM repeat"/>
    <property type="match status" value="1"/>
</dbReference>
<evidence type="ECO:0000313" key="4">
    <source>
        <dbReference type="Proteomes" id="UP001457282"/>
    </source>
</evidence>
<evidence type="ECO:0008006" key="5">
    <source>
        <dbReference type="Google" id="ProtNLM"/>
    </source>
</evidence>
<evidence type="ECO:0000256" key="1">
    <source>
        <dbReference type="SAM" id="MobiDB-lite"/>
    </source>
</evidence>
<feature type="transmembrane region" description="Helical" evidence="2">
    <location>
        <begin position="75"/>
        <end position="96"/>
    </location>
</feature>
<protein>
    <recommendedName>
        <fullName evidence="5">Protein SERAC1</fullName>
    </recommendedName>
</protein>
<dbReference type="Gene3D" id="3.40.50.1820">
    <property type="entry name" value="alpha/beta hydrolase"/>
    <property type="match status" value="1"/>
</dbReference>
<organism evidence="3 4">
    <name type="scientific">Rubus argutus</name>
    <name type="common">Southern blackberry</name>
    <dbReference type="NCBI Taxonomy" id="59490"/>
    <lineage>
        <taxon>Eukaryota</taxon>
        <taxon>Viridiplantae</taxon>
        <taxon>Streptophyta</taxon>
        <taxon>Embryophyta</taxon>
        <taxon>Tracheophyta</taxon>
        <taxon>Spermatophyta</taxon>
        <taxon>Magnoliopsida</taxon>
        <taxon>eudicotyledons</taxon>
        <taxon>Gunneridae</taxon>
        <taxon>Pentapetalae</taxon>
        <taxon>rosids</taxon>
        <taxon>fabids</taxon>
        <taxon>Rosales</taxon>
        <taxon>Rosaceae</taxon>
        <taxon>Rosoideae</taxon>
        <taxon>Rosoideae incertae sedis</taxon>
        <taxon>Rubus</taxon>
    </lineage>
</organism>
<evidence type="ECO:0000313" key="3">
    <source>
        <dbReference type="EMBL" id="KAK9946550.1"/>
    </source>
</evidence>
<dbReference type="EMBL" id="JBEDUW010000002">
    <property type="protein sequence ID" value="KAK9946550.1"/>
    <property type="molecule type" value="Genomic_DNA"/>
</dbReference>
<dbReference type="InterPro" id="IPR016024">
    <property type="entry name" value="ARM-type_fold"/>
</dbReference>
<dbReference type="InterPro" id="IPR029058">
    <property type="entry name" value="AB_hydrolase_fold"/>
</dbReference>
<name>A0AAW1YBL6_RUBAR</name>
<dbReference type="SUPFAM" id="SSF53474">
    <property type="entry name" value="alpha/beta-Hydrolases"/>
    <property type="match status" value="1"/>
</dbReference>
<dbReference type="Proteomes" id="UP001457282">
    <property type="component" value="Unassembled WGS sequence"/>
</dbReference>
<dbReference type="PANTHER" id="PTHR48202">
    <property type="entry name" value="ALPHA/BETA-HYDROLASES SUPERFAMILY PROTEIN"/>
    <property type="match status" value="1"/>
</dbReference>
<sequence>MMLRLCYRTRRDCYYLFPHHHRQPRFFSSSGSRNPIEPPINLKNANQVPPPPSILQHRSSPLIPIPTASISRNTVLGLSAAIASVAIASYAVVAGIDSDEKSFNPLYDAVQRAAHQSAESCRRIIHHAKQTGVTASVLWHSLRSVLSSANHEVRSGFQLRVAALLADISAANASRRAAIVGAGGGAVVDWLLESVAVPRDGSRTQAESARALAFLIADPNVSAAVLGRPRAVPNLLRFIYSCQPKQSKKHSRRSSLDVSDSLRGRSMLVAAIMDIVTSNCDSLEKVSFKPSLPGNAETRDIAAALQVIEEGGMRLDDSNENEDDEDGDSGIKGIGIKVLGGTSVLGLSRTSGLMELGNSDSSGVESVRVTKQNLLLQNKHDSTLAHTNLSSAVVPGLWDDLTCQHVAVPFAAWALANWAMASDENRSLIQELDGDGNAVMTALMAPERSVKWHGSLVARLLLEDDKLPLNGSVSDWSSSLLSTASQATNNKDIPLAQVALSAFLVSVEKSPEAQKKVMEKGLHLMRDTAKRTTKHKHVQEALAKALELLCTGDWHLSLQEGQKWSGVLLPWVFGQSSSDTIRFSAIKILSRILDDYGPYSVPISQGWLAILLTEILGSSKASSVNGTTQPNSDKVKTQIDQSNILSATQTANLLVAAVVNLAVKQLGTTTDSVDTSPLADLLSMEPFSAPLKALKKDIVPKVDVADSAMATLKGIKALTEVCSADSLCREKIVDFGVLCLLRRFLLRDDYEKLSALEAYDASKTLEAQDRTSNIPKESSTSDSNDPSSVRVPPTAHIRRHAARLLTILSLLPKVQKVIIADETWCKWLEDCANGKISGCNDLKIQSYARATLLNIFCNRQIDRDSANGDTPDSGIANSNKNCSRYGDMIFLINPELSHWKCPEKVDQDTAHRDASSLDGANSVDNEDRSVTRLSNDVSSSSSGDASHSGAGTREPPHLDIVFVHGLRGGPYKTWRIAEDKSSTKSGLVEKIDQEAGKLGTFWPGEWLSADFPQARMFTLRYKSSLTQWSGASLPLQEVSSMLLEKIVAAGIGDRPVVFVTHSMGGLVVKQILSKAKSENINNLVNNTVGIVFYSCPHFGSKLADMPWKMGFVLRPAPTIGELRSGSPRLVQLNDYIRHLHKKGLLEVLSFCETKVTPIVEGYGGWAFRMEIVPIESAYPGFGELVVLESTDHINSCKPLSRSDPSYTEILEFLRKLKTSSRKQTVV</sequence>
<gene>
    <name evidence="3" type="ORF">M0R45_012010</name>
</gene>
<keyword evidence="2" id="KW-0812">Transmembrane</keyword>
<reference evidence="3 4" key="1">
    <citation type="journal article" date="2023" name="G3 (Bethesda)">
        <title>A chromosome-length genome assembly and annotation of blackberry (Rubus argutus, cv. 'Hillquist').</title>
        <authorList>
            <person name="Bruna T."/>
            <person name="Aryal R."/>
            <person name="Dudchenko O."/>
            <person name="Sargent D.J."/>
            <person name="Mead D."/>
            <person name="Buti M."/>
            <person name="Cavallini A."/>
            <person name="Hytonen T."/>
            <person name="Andres J."/>
            <person name="Pham M."/>
            <person name="Weisz D."/>
            <person name="Mascagni F."/>
            <person name="Usai G."/>
            <person name="Natali L."/>
            <person name="Bassil N."/>
            <person name="Fernandez G.E."/>
            <person name="Lomsadze A."/>
            <person name="Armour M."/>
            <person name="Olukolu B."/>
            <person name="Poorten T."/>
            <person name="Britton C."/>
            <person name="Davik J."/>
            <person name="Ashrafi H."/>
            <person name="Aiden E.L."/>
            <person name="Borodovsky M."/>
            <person name="Worthington M."/>
        </authorList>
    </citation>
    <scope>NUCLEOTIDE SEQUENCE [LARGE SCALE GENOMIC DNA]</scope>
    <source>
        <strain evidence="3">PI 553951</strain>
    </source>
</reference>
<dbReference type="AlphaFoldDB" id="A0AAW1YBL6"/>
<dbReference type="PANTHER" id="PTHR48202:SF1">
    <property type="entry name" value="ALPHA_BETA-HYDROLASES SUPERFAMILY PROTEIN"/>
    <property type="match status" value="1"/>
</dbReference>
<feature type="region of interest" description="Disordered" evidence="1">
    <location>
        <begin position="767"/>
        <end position="792"/>
    </location>
</feature>
<feature type="compositionally biased region" description="Low complexity" evidence="1">
    <location>
        <begin position="938"/>
        <end position="951"/>
    </location>
</feature>
<dbReference type="InterPro" id="IPR011989">
    <property type="entry name" value="ARM-like"/>
</dbReference>
<feature type="region of interest" description="Disordered" evidence="1">
    <location>
        <begin position="910"/>
        <end position="956"/>
    </location>
</feature>
<evidence type="ECO:0000256" key="2">
    <source>
        <dbReference type="SAM" id="Phobius"/>
    </source>
</evidence>
<proteinExistence type="predicted"/>
<keyword evidence="2" id="KW-1133">Transmembrane helix</keyword>
<feature type="compositionally biased region" description="Low complexity" evidence="1">
    <location>
        <begin position="778"/>
        <end position="788"/>
    </location>
</feature>
<comment type="caution">
    <text evidence="3">The sequence shown here is derived from an EMBL/GenBank/DDBJ whole genome shotgun (WGS) entry which is preliminary data.</text>
</comment>
<keyword evidence="2" id="KW-0472">Membrane</keyword>